<dbReference type="AlphaFoldDB" id="A0A1M7QRJ5"/>
<sequence>MGSSDTINTATGIMNLVDQLIDAYNKGYGSGYGNKFTQLVAIEQRNRPQMLHFMDAFFQSAQREIYNPIR</sequence>
<evidence type="ECO:0000313" key="1">
    <source>
        <dbReference type="EMBL" id="SHN33965.1"/>
    </source>
</evidence>
<dbReference type="EMBL" id="FRCS01000005">
    <property type="protein sequence ID" value="SHN33965.1"/>
    <property type="molecule type" value="Genomic_DNA"/>
</dbReference>
<proteinExistence type="predicted"/>
<protein>
    <submittedName>
        <fullName evidence="1">Uncharacterized protein</fullName>
    </submittedName>
</protein>
<accession>A0A1M7QRJ5</accession>
<organism evidence="1 2">
    <name type="scientific">Cryptosporangium aurantiacum</name>
    <dbReference type="NCBI Taxonomy" id="134849"/>
    <lineage>
        <taxon>Bacteria</taxon>
        <taxon>Bacillati</taxon>
        <taxon>Actinomycetota</taxon>
        <taxon>Actinomycetes</taxon>
        <taxon>Cryptosporangiales</taxon>
        <taxon>Cryptosporangiaceae</taxon>
        <taxon>Cryptosporangium</taxon>
    </lineage>
</organism>
<evidence type="ECO:0000313" key="2">
    <source>
        <dbReference type="Proteomes" id="UP000184440"/>
    </source>
</evidence>
<gene>
    <name evidence="1" type="ORF">SAMN05443668_105204</name>
</gene>
<dbReference type="Proteomes" id="UP000184440">
    <property type="component" value="Unassembled WGS sequence"/>
</dbReference>
<reference evidence="1 2" key="1">
    <citation type="submission" date="2016-11" db="EMBL/GenBank/DDBJ databases">
        <authorList>
            <person name="Jaros S."/>
            <person name="Januszkiewicz K."/>
            <person name="Wedrychowicz H."/>
        </authorList>
    </citation>
    <scope>NUCLEOTIDE SEQUENCE [LARGE SCALE GENOMIC DNA]</scope>
    <source>
        <strain evidence="1 2">DSM 46144</strain>
    </source>
</reference>
<keyword evidence="2" id="KW-1185">Reference proteome</keyword>
<name>A0A1M7QRJ5_9ACTN</name>